<dbReference type="EMBL" id="CAJSTJ010000077">
    <property type="protein sequence ID" value="CAG7556005.1"/>
    <property type="molecule type" value="Genomic_DNA"/>
</dbReference>
<reference evidence="1" key="1">
    <citation type="submission" date="2021-05" db="EMBL/GenBank/DDBJ databases">
        <authorList>
            <person name="Khan N."/>
        </authorList>
    </citation>
    <scope>NUCLEOTIDE SEQUENCE</scope>
</reference>
<sequence length="563" mass="64834">MEQQSCQLPRFSPELIFMIVGYNDPPDMLALGLTCSDLHHRCQPLLEQHQEAYNKYRITSDLSPETAVDLLKDTPTAEINRYHVRELEFWGTRLKWKDWRPWDPALSGNYQLAEGEPSRSALDAREIQRYIQKGLVWWNLTEEDIDDVRDSLEEGHEAWHKLLLISSCPRLHSIRLVKRNGDLYCMLAWIGEAIERSICCEWPPGFESLRSISVGVSMGQLPHEEEDEYYYGEFGEFTKLFHIPNLKNIYFSGLSCEEDEWEEHIWRPDLLPDGTSSVESLFLDGAEGGWDDFYAWLCTATRKLNTVVLRAIDSHRGGLNDLSSLVDILPETNEKMERLVLYHPAAMQNQLHRQTEIYSSESVKQITMAALEGNLRFDDYTTDEHIDIQLAFPPNIEAAYIWGKSNEPEGLEWPPLDSLDSFLAVLVESGFYKQLKVVYVEHAERTHRQLFKDTFYNGGSDTSEWKELAFPKTTAAGQKTGVHVCTLMDRDDGGYWKNFPARPDRFDIKTGPFAAERPEEWKLNLYTGQWGPDCSGCGECEECLALYPSELWKENAARRSSSD</sequence>
<dbReference type="Proteomes" id="UP000693738">
    <property type="component" value="Unassembled WGS sequence"/>
</dbReference>
<name>A0A8J2IFB4_FUSEQ</name>
<evidence type="ECO:0000313" key="1">
    <source>
        <dbReference type="EMBL" id="CAG7556005.1"/>
    </source>
</evidence>
<gene>
    <name evidence="1" type="ORF">FEQUK3_LOCUS1725</name>
</gene>
<accession>A0A8J2IFB4</accession>
<comment type="caution">
    <text evidence="1">The sequence shown here is derived from an EMBL/GenBank/DDBJ whole genome shotgun (WGS) entry which is preliminary data.</text>
</comment>
<organism evidence="1 2">
    <name type="scientific">Fusarium equiseti</name>
    <name type="common">Fusarium scirpi</name>
    <dbReference type="NCBI Taxonomy" id="61235"/>
    <lineage>
        <taxon>Eukaryota</taxon>
        <taxon>Fungi</taxon>
        <taxon>Dikarya</taxon>
        <taxon>Ascomycota</taxon>
        <taxon>Pezizomycotina</taxon>
        <taxon>Sordariomycetes</taxon>
        <taxon>Hypocreomycetidae</taxon>
        <taxon>Hypocreales</taxon>
        <taxon>Nectriaceae</taxon>
        <taxon>Fusarium</taxon>
        <taxon>Fusarium incarnatum-equiseti species complex</taxon>
    </lineage>
</organism>
<evidence type="ECO:0000313" key="2">
    <source>
        <dbReference type="Proteomes" id="UP000693738"/>
    </source>
</evidence>
<proteinExistence type="predicted"/>
<dbReference type="AlphaFoldDB" id="A0A8J2IFB4"/>
<protein>
    <submittedName>
        <fullName evidence="1">Uncharacterized protein</fullName>
    </submittedName>
</protein>